<dbReference type="EMBL" id="JAGINU010000001">
    <property type="protein sequence ID" value="MBP2370202.1"/>
    <property type="molecule type" value="Genomic_DNA"/>
</dbReference>
<evidence type="ECO:0000313" key="2">
    <source>
        <dbReference type="EMBL" id="MBP2370202.1"/>
    </source>
</evidence>
<sequence>MPPNTQRFTTSDGTFVCTRDDGSPATAPTYSCTQQTTPAEPSG</sequence>
<comment type="caution">
    <text evidence="2">The sequence shown here is derived from an EMBL/GenBank/DDBJ whole genome shotgun (WGS) entry which is preliminary data.</text>
</comment>
<dbReference type="RefSeq" id="WP_281071889.1">
    <property type="nucleotide sequence ID" value="NZ_JAGINU010000001.1"/>
</dbReference>
<evidence type="ECO:0000256" key="1">
    <source>
        <dbReference type="SAM" id="MobiDB-lite"/>
    </source>
</evidence>
<gene>
    <name evidence="2" type="ORF">JOF36_005898</name>
</gene>
<feature type="compositionally biased region" description="Polar residues" evidence="1">
    <location>
        <begin position="26"/>
        <end position="43"/>
    </location>
</feature>
<dbReference type="Proteomes" id="UP001519295">
    <property type="component" value="Unassembled WGS sequence"/>
</dbReference>
<keyword evidence="3" id="KW-1185">Reference proteome</keyword>
<organism evidence="2 3">
    <name type="scientific">Pseudonocardia parietis</name>
    <dbReference type="NCBI Taxonomy" id="570936"/>
    <lineage>
        <taxon>Bacteria</taxon>
        <taxon>Bacillati</taxon>
        <taxon>Actinomycetota</taxon>
        <taxon>Actinomycetes</taxon>
        <taxon>Pseudonocardiales</taxon>
        <taxon>Pseudonocardiaceae</taxon>
        <taxon>Pseudonocardia</taxon>
    </lineage>
</organism>
<reference evidence="2 3" key="1">
    <citation type="submission" date="2021-03" db="EMBL/GenBank/DDBJ databases">
        <title>Sequencing the genomes of 1000 actinobacteria strains.</title>
        <authorList>
            <person name="Klenk H.-P."/>
        </authorList>
    </citation>
    <scope>NUCLEOTIDE SEQUENCE [LARGE SCALE GENOMIC DNA]</scope>
    <source>
        <strain evidence="2 3">DSM 45256</strain>
    </source>
</reference>
<proteinExistence type="predicted"/>
<evidence type="ECO:0008006" key="4">
    <source>
        <dbReference type="Google" id="ProtNLM"/>
    </source>
</evidence>
<feature type="compositionally biased region" description="Polar residues" evidence="1">
    <location>
        <begin position="1"/>
        <end position="13"/>
    </location>
</feature>
<evidence type="ECO:0000313" key="3">
    <source>
        <dbReference type="Proteomes" id="UP001519295"/>
    </source>
</evidence>
<name>A0ABS4W1Y0_9PSEU</name>
<accession>A0ABS4W1Y0</accession>
<protein>
    <recommendedName>
        <fullName evidence="4">Ig-like domain-containing protein</fullName>
    </recommendedName>
</protein>
<feature type="region of interest" description="Disordered" evidence="1">
    <location>
        <begin position="1"/>
        <end position="43"/>
    </location>
</feature>